<protein>
    <submittedName>
        <fullName evidence="4">Alpha/beta hydrolase fold domain-containing protein</fullName>
    </submittedName>
</protein>
<evidence type="ECO:0000256" key="2">
    <source>
        <dbReference type="ARBA" id="ARBA00022801"/>
    </source>
</evidence>
<dbReference type="RefSeq" id="WP_062534306.1">
    <property type="nucleotide sequence ID" value="NZ_DF970140.1"/>
</dbReference>
<dbReference type="PRINTS" id="PR00111">
    <property type="entry name" value="ABHYDROLASE"/>
</dbReference>
<dbReference type="Gene3D" id="3.40.50.1820">
    <property type="entry name" value="alpha/beta hydrolase"/>
    <property type="match status" value="1"/>
</dbReference>
<dbReference type="InterPro" id="IPR000073">
    <property type="entry name" value="AB_hydrolase_1"/>
</dbReference>
<name>A0A0K8QJ34_9GAMM</name>
<proteinExistence type="inferred from homology"/>
<evidence type="ECO:0000313" key="4">
    <source>
        <dbReference type="EMBL" id="GAP64955.1"/>
    </source>
</evidence>
<keyword evidence="5" id="KW-1185">Reference proteome</keyword>
<dbReference type="Proteomes" id="UP000253740">
    <property type="component" value="Unassembled WGS sequence"/>
</dbReference>
<organism evidence="4">
    <name type="scientific">Mizugakiibacter sediminis</name>
    <dbReference type="NCBI Taxonomy" id="1475481"/>
    <lineage>
        <taxon>Bacteria</taxon>
        <taxon>Pseudomonadati</taxon>
        <taxon>Pseudomonadota</taxon>
        <taxon>Gammaproteobacteria</taxon>
        <taxon>Lysobacterales</taxon>
        <taxon>Rhodanobacteraceae</taxon>
        <taxon>Mizugakiibacter</taxon>
    </lineage>
</organism>
<dbReference type="EMBL" id="DF970140">
    <property type="protein sequence ID" value="GAP64955.1"/>
    <property type="molecule type" value="Genomic_DNA"/>
</dbReference>
<keyword evidence="2 4" id="KW-0378">Hydrolase</keyword>
<dbReference type="GO" id="GO:0016020">
    <property type="term" value="C:membrane"/>
    <property type="evidence" value="ECO:0007669"/>
    <property type="project" value="TreeGrafter"/>
</dbReference>
<evidence type="ECO:0000259" key="3">
    <source>
        <dbReference type="Pfam" id="PF00561"/>
    </source>
</evidence>
<comment type="similarity">
    <text evidence="1">Belongs to the AB hydrolase superfamily.</text>
</comment>
<dbReference type="OrthoDB" id="149912at2"/>
<feature type="domain" description="AB hydrolase-1" evidence="3">
    <location>
        <begin position="26"/>
        <end position="140"/>
    </location>
</feature>
<accession>A0A0K8QJ34</accession>
<reference evidence="4" key="1">
    <citation type="submission" date="2015-08" db="EMBL/GenBank/DDBJ databases">
        <title>Complete DNA Sequence of Pseudomonas syringae pv. actinidiae, the Causal Agent of Kiwifruit Canker Disease.</title>
        <authorList>
            <person name="Rikkerink E.H.A."/>
            <person name="Fineran P.C."/>
        </authorList>
    </citation>
    <scope>NUCLEOTIDE SEQUENCE</scope>
    <source>
        <strain evidence="4">SkMP5</strain>
    </source>
</reference>
<evidence type="ECO:0000256" key="1">
    <source>
        <dbReference type="ARBA" id="ARBA00008645"/>
    </source>
</evidence>
<dbReference type="PANTHER" id="PTHR43798">
    <property type="entry name" value="MONOACYLGLYCEROL LIPASE"/>
    <property type="match status" value="1"/>
</dbReference>
<dbReference type="InterPro" id="IPR029058">
    <property type="entry name" value="AB_hydrolase_fold"/>
</dbReference>
<evidence type="ECO:0000313" key="5">
    <source>
        <dbReference type="Proteomes" id="UP000253740"/>
    </source>
</evidence>
<dbReference type="Pfam" id="PF00561">
    <property type="entry name" value="Abhydrolase_1"/>
    <property type="match status" value="1"/>
</dbReference>
<sequence length="282" mass="29917">MTPLELELALPATTLAARAWGDAAAPPLLALHGWLDNAASFDALAPRLAARFRVIALDLPGHGRSAHLPAGTHYHFVDYLDAALGAAEALGLERFRLLGHSLGAGVASLLAAAAPQRIERLALIEGLGPIADDPSHTLARFRDAVARRRGAEDKRTRLFARVEDAVEARVRAGGLDAAQARPIVERGVKAVAGGYTWSSDPRLTLPTPLRIEELQLRRVLAGIEAPALLLLADPPTPYLPTAMMDARAACVADIRVQRLPGGHHLHLDATASVAEALLPFLA</sequence>
<dbReference type="SUPFAM" id="SSF53474">
    <property type="entry name" value="alpha/beta-Hydrolases"/>
    <property type="match status" value="1"/>
</dbReference>
<dbReference type="InterPro" id="IPR050266">
    <property type="entry name" value="AB_hydrolase_sf"/>
</dbReference>
<dbReference type="STRING" id="1475481.GCA_000953855_00242"/>
<dbReference type="AlphaFoldDB" id="A0A0K8QJ34"/>
<dbReference type="GO" id="GO:0016787">
    <property type="term" value="F:hydrolase activity"/>
    <property type="evidence" value="ECO:0007669"/>
    <property type="project" value="UniProtKB-KW"/>
</dbReference>
<gene>
    <name evidence="4" type="ORF">MBSD_n0238</name>
</gene>
<dbReference type="PANTHER" id="PTHR43798:SF14">
    <property type="entry name" value="SERINE HYDROLASE-LIKE PROTEIN DDB_G0286239"/>
    <property type="match status" value="1"/>
</dbReference>